<keyword evidence="1" id="KW-0812">Transmembrane</keyword>
<proteinExistence type="predicted"/>
<dbReference type="Proteomes" id="UP000000543">
    <property type="component" value="Chromosome"/>
</dbReference>
<gene>
    <name evidence="2" type="ordered locus">SH2338</name>
</gene>
<keyword evidence="1" id="KW-1133">Transmembrane helix</keyword>
<protein>
    <submittedName>
        <fullName evidence="2">Uncharacterized protein</fullName>
    </submittedName>
</protein>
<keyword evidence="1" id="KW-0472">Membrane</keyword>
<accession>Q4L3Y0</accession>
<evidence type="ECO:0000256" key="1">
    <source>
        <dbReference type="SAM" id="Phobius"/>
    </source>
</evidence>
<dbReference type="KEGG" id="sha:SH2338"/>
<dbReference type="AlphaFoldDB" id="Q4L3Y0"/>
<name>Q4L3Y0_STAHJ</name>
<evidence type="ECO:0000313" key="3">
    <source>
        <dbReference type="Proteomes" id="UP000000543"/>
    </source>
</evidence>
<sequence>MDKSRCYMKNNMKDLTLAETIAAIMVFSYGFREFLRGFFWFKEQDDVLDDSSFYLALHHIMPIWGWGIVVMFAGLIVMISSIFLASSDQNTKFSKLITLGGFLSAILYFLMTSASIYHSINWLTTAHMGLMSATGFVASFVGGADLYARRK</sequence>
<reference evidence="2 3" key="1">
    <citation type="journal article" date="2005" name="J. Bacteriol.">
        <title>Whole-genome sequencing of Staphylococcus haemolyticus uncovers the extreme plasticity of its genome and the evolution of human-colonizing staphylococcal species.</title>
        <authorList>
            <person name="Takeuchi F."/>
            <person name="Watanabe S."/>
            <person name="Baba T."/>
            <person name="Yuzawa H."/>
            <person name="Ito T."/>
            <person name="Morimoto Y."/>
            <person name="Kuroda M."/>
            <person name="Cui L."/>
            <person name="Takahashi M."/>
            <person name="Ankai A."/>
            <person name="Baba S."/>
            <person name="Fukui S."/>
            <person name="Lee J.C."/>
            <person name="Hiramatsu K."/>
        </authorList>
    </citation>
    <scope>NUCLEOTIDE SEQUENCE [LARGE SCALE GENOMIC DNA]</scope>
    <source>
        <strain evidence="2 3">JCSC1435</strain>
    </source>
</reference>
<dbReference type="EMBL" id="AP006716">
    <property type="protein sequence ID" value="BAE05647.1"/>
    <property type="molecule type" value="Genomic_DNA"/>
</dbReference>
<dbReference type="HOGENOM" id="CLU_1795283_0_0_9"/>
<dbReference type="eggNOG" id="ENOG5033J93">
    <property type="taxonomic scope" value="Bacteria"/>
</dbReference>
<feature type="transmembrane region" description="Helical" evidence="1">
    <location>
        <begin position="96"/>
        <end position="120"/>
    </location>
</feature>
<feature type="transmembrane region" description="Helical" evidence="1">
    <location>
        <begin position="63"/>
        <end position="84"/>
    </location>
</feature>
<organism evidence="2 3">
    <name type="scientific">Staphylococcus haemolyticus (strain JCSC1435)</name>
    <dbReference type="NCBI Taxonomy" id="279808"/>
    <lineage>
        <taxon>Bacteria</taxon>
        <taxon>Bacillati</taxon>
        <taxon>Bacillota</taxon>
        <taxon>Bacilli</taxon>
        <taxon>Bacillales</taxon>
        <taxon>Staphylococcaceae</taxon>
        <taxon>Staphylococcus</taxon>
    </lineage>
</organism>
<evidence type="ECO:0000313" key="2">
    <source>
        <dbReference type="EMBL" id="BAE05647.1"/>
    </source>
</evidence>
<feature type="transmembrane region" description="Helical" evidence="1">
    <location>
        <begin position="126"/>
        <end position="148"/>
    </location>
</feature>